<dbReference type="RefSeq" id="WP_275949001.1">
    <property type="nucleotide sequence ID" value="NZ_CP088285.1"/>
</dbReference>
<evidence type="ECO:0000313" key="2">
    <source>
        <dbReference type="EMBL" id="WXC84028.1"/>
    </source>
</evidence>
<keyword evidence="1" id="KW-0812">Transmembrane</keyword>
<feature type="transmembrane region" description="Helical" evidence="1">
    <location>
        <begin position="20"/>
        <end position="39"/>
    </location>
</feature>
<evidence type="ECO:0000313" key="3">
    <source>
        <dbReference type="Proteomes" id="UP001432046"/>
    </source>
</evidence>
<keyword evidence="1" id="KW-0472">Membrane</keyword>
<proteinExistence type="predicted"/>
<evidence type="ECO:0000256" key="1">
    <source>
        <dbReference type="SAM" id="Phobius"/>
    </source>
</evidence>
<gene>
    <name evidence="2" type="ORF">WDK88_21840</name>
</gene>
<keyword evidence="3" id="KW-1185">Reference proteome</keyword>
<keyword evidence="1" id="KW-1133">Transmembrane helix</keyword>
<name>A0ABZ2P9V6_9BRAD</name>
<organism evidence="2 3">
    <name type="scientific">Bradyrhizobium septentrionale</name>
    <dbReference type="NCBI Taxonomy" id="1404411"/>
    <lineage>
        <taxon>Bacteria</taxon>
        <taxon>Pseudomonadati</taxon>
        <taxon>Pseudomonadota</taxon>
        <taxon>Alphaproteobacteria</taxon>
        <taxon>Hyphomicrobiales</taxon>
        <taxon>Nitrobacteraceae</taxon>
        <taxon>Bradyrhizobium</taxon>
    </lineage>
</organism>
<accession>A0ABZ2P9V6</accession>
<dbReference type="Proteomes" id="UP001432046">
    <property type="component" value="Chromosome"/>
</dbReference>
<reference evidence="2" key="1">
    <citation type="journal article" date="2021" name="Int. J. Syst. Evol. Microbiol.">
        <title>Bradyrhizobium septentrionale sp. nov. (sv. septentrionale) and Bradyrhizobium quebecense sp. nov. (sv. septentrionale) associated with legumes native to Canada possess rearranged symbiosis genes and numerous insertion sequences.</title>
        <authorList>
            <person name="Bromfield E.S.P."/>
            <person name="Cloutier S."/>
        </authorList>
    </citation>
    <scope>NUCLEOTIDE SEQUENCE</scope>
    <source>
        <strain evidence="2">5S5</strain>
    </source>
</reference>
<protein>
    <submittedName>
        <fullName evidence="2">Uncharacterized protein</fullName>
    </submittedName>
</protein>
<sequence length="41" mass="4320">MSETPRIEFKFVGAYIHAEGIAGIIGAVTIAATVLAFYFGS</sequence>
<reference evidence="2" key="2">
    <citation type="submission" date="2024-03" db="EMBL/GenBank/DDBJ databases">
        <authorList>
            <person name="Bromfield E.S.P."/>
            <person name="Cloutier S."/>
        </authorList>
    </citation>
    <scope>NUCLEOTIDE SEQUENCE</scope>
    <source>
        <strain evidence="2">5S5</strain>
    </source>
</reference>
<dbReference type="EMBL" id="CP147711">
    <property type="protein sequence ID" value="WXC84028.1"/>
    <property type="molecule type" value="Genomic_DNA"/>
</dbReference>